<feature type="compositionally biased region" description="Low complexity" evidence="1">
    <location>
        <begin position="217"/>
        <end position="226"/>
    </location>
</feature>
<feature type="compositionally biased region" description="Low complexity" evidence="1">
    <location>
        <begin position="154"/>
        <end position="163"/>
    </location>
</feature>
<dbReference type="AlphaFoldDB" id="A0A0G4G741"/>
<organism evidence="2">
    <name type="scientific">Chromera velia CCMP2878</name>
    <dbReference type="NCBI Taxonomy" id="1169474"/>
    <lineage>
        <taxon>Eukaryota</taxon>
        <taxon>Sar</taxon>
        <taxon>Alveolata</taxon>
        <taxon>Colpodellida</taxon>
        <taxon>Chromeraceae</taxon>
        <taxon>Chromera</taxon>
    </lineage>
</organism>
<dbReference type="EMBL" id="CDMZ01000950">
    <property type="protein sequence ID" value="CEM24526.1"/>
    <property type="molecule type" value="Genomic_DNA"/>
</dbReference>
<feature type="region of interest" description="Disordered" evidence="1">
    <location>
        <begin position="398"/>
        <end position="421"/>
    </location>
</feature>
<feature type="region of interest" description="Disordered" evidence="1">
    <location>
        <begin position="48"/>
        <end position="98"/>
    </location>
</feature>
<feature type="region of interest" description="Disordered" evidence="1">
    <location>
        <begin position="1"/>
        <end position="22"/>
    </location>
</feature>
<evidence type="ECO:0000256" key="1">
    <source>
        <dbReference type="SAM" id="MobiDB-lite"/>
    </source>
</evidence>
<feature type="region of interest" description="Disordered" evidence="1">
    <location>
        <begin position="126"/>
        <end position="165"/>
    </location>
</feature>
<protein>
    <submittedName>
        <fullName evidence="2">Uncharacterized protein</fullName>
    </submittedName>
</protein>
<dbReference type="VEuPathDB" id="CryptoDB:Cvel_20590"/>
<feature type="compositionally biased region" description="Low complexity" evidence="1">
    <location>
        <begin position="62"/>
        <end position="74"/>
    </location>
</feature>
<feature type="region of interest" description="Disordered" evidence="1">
    <location>
        <begin position="209"/>
        <end position="231"/>
    </location>
</feature>
<evidence type="ECO:0000313" key="2">
    <source>
        <dbReference type="EMBL" id="CEM24526.1"/>
    </source>
</evidence>
<gene>
    <name evidence="2" type="ORF">Cvel_20590</name>
</gene>
<sequence>MNAGTVAALAPGGNRGNPWSQAGRAEGVMEIPVPPEGGEYLVPAESGEAAPEISLTTDSLPRGTTTGRSSSTGSPAVSFMGGRAARNPPPPRQSRLSAKVHSTAIESNAGQPNTGMGTVHVSKAEEVSSAKGSQSFSVLEESQHVVEAQPHSLPQQQQQPQQPRATPANYRLLYASPATSGASGLPRGLQSLLQHRGRGVAVQGRRPLPQFRRDRSSGGFSFQQQGQRKEAKGTIGLHVEDMGEGTEIGVHASTAAEPQVATIEPVVQQPGSTEAQTFMVVAQSPPLEYAYHQRPLEIHLKTLPAQTPKPVKLRVQRLPPASVSQWVPAPEPLLMRIVRDPAPPVEPQRVQIAVDRPPALTAVPAQRVLLHIPQNFHMAEEAEGEGEPLHLHLSAPLDAPPVPSVTVSRTTSSSSSDDREVHLHIQSQRDGEEPTTFHVIGTSDLQQAQRAVPQQQQEVTLASSVPSRASEGNLVERQFETLRQPALAQKGEQQSLYIQPVDSRLQAQPSFLQTSEEGKVRTNWEEKRRKDEEKLKGQTFTDKGEGAGRRGKEGFAKHVQSFWLSV</sequence>
<feature type="region of interest" description="Disordered" evidence="1">
    <location>
        <begin position="508"/>
        <end position="552"/>
    </location>
</feature>
<accession>A0A0G4G741</accession>
<proteinExistence type="predicted"/>
<feature type="compositionally biased region" description="Basic and acidic residues" evidence="1">
    <location>
        <begin position="516"/>
        <end position="552"/>
    </location>
</feature>
<feature type="compositionally biased region" description="Low complexity" evidence="1">
    <location>
        <begin position="404"/>
        <end position="415"/>
    </location>
</feature>
<reference evidence="2" key="1">
    <citation type="submission" date="2014-11" db="EMBL/GenBank/DDBJ databases">
        <authorList>
            <person name="Otto D Thomas"/>
            <person name="Naeem Raeece"/>
        </authorList>
    </citation>
    <scope>NUCLEOTIDE SEQUENCE</scope>
</reference>
<name>A0A0G4G741_9ALVE</name>